<dbReference type="SUPFAM" id="SSF53697">
    <property type="entry name" value="SIS domain"/>
    <property type="match status" value="1"/>
</dbReference>
<dbReference type="Gene3D" id="3.40.50.10490">
    <property type="entry name" value="Glucose-6-phosphate isomerase like protein, domain 1"/>
    <property type="match status" value="1"/>
</dbReference>
<dbReference type="InterPro" id="IPR035461">
    <property type="entry name" value="GmhA/DiaA"/>
</dbReference>
<dbReference type="AlphaFoldDB" id="A0A1W1UI97"/>
<accession>A0A1W1UI97</accession>
<keyword evidence="2" id="KW-0413">Isomerase</keyword>
<evidence type="ECO:0000313" key="3">
    <source>
        <dbReference type="Proteomes" id="UP000192408"/>
    </source>
</evidence>
<organism evidence="2 3">
    <name type="scientific">Pasteurella testudinis DSM 23072</name>
    <dbReference type="NCBI Taxonomy" id="1122938"/>
    <lineage>
        <taxon>Bacteria</taxon>
        <taxon>Pseudomonadati</taxon>
        <taxon>Pseudomonadota</taxon>
        <taxon>Gammaproteobacteria</taxon>
        <taxon>Pasteurellales</taxon>
        <taxon>Pasteurellaceae</taxon>
        <taxon>Pasteurella</taxon>
    </lineage>
</organism>
<dbReference type="GO" id="GO:0016853">
    <property type="term" value="F:isomerase activity"/>
    <property type="evidence" value="ECO:0007669"/>
    <property type="project" value="UniProtKB-KW"/>
</dbReference>
<dbReference type="GO" id="GO:0097367">
    <property type="term" value="F:carbohydrate derivative binding"/>
    <property type="evidence" value="ECO:0007669"/>
    <property type="project" value="InterPro"/>
</dbReference>
<evidence type="ECO:0000259" key="1">
    <source>
        <dbReference type="PROSITE" id="PS51464"/>
    </source>
</evidence>
<reference evidence="3" key="1">
    <citation type="submission" date="2017-04" db="EMBL/GenBank/DDBJ databases">
        <authorList>
            <person name="Varghese N."/>
            <person name="Submissions S."/>
        </authorList>
    </citation>
    <scope>NUCLEOTIDE SEQUENCE [LARGE SCALE GENOMIC DNA]</scope>
    <source>
        <strain evidence="3">DSM 23072</strain>
    </source>
</reference>
<dbReference type="Proteomes" id="UP000192408">
    <property type="component" value="Unassembled WGS sequence"/>
</dbReference>
<dbReference type="PROSITE" id="PS51464">
    <property type="entry name" value="SIS"/>
    <property type="match status" value="1"/>
</dbReference>
<dbReference type="InterPro" id="IPR001347">
    <property type="entry name" value="SIS_dom"/>
</dbReference>
<protein>
    <submittedName>
        <fullName evidence="2">D-sedoheptulose 7-phosphate isomerase</fullName>
    </submittedName>
</protein>
<dbReference type="PANTHER" id="PTHR30390">
    <property type="entry name" value="SEDOHEPTULOSE 7-PHOSPHATE ISOMERASE / DNAA INITIATOR-ASSOCIATING FACTOR FOR REPLICATION INITIATION"/>
    <property type="match status" value="1"/>
</dbReference>
<name>A0A1W1UI97_9PAST</name>
<gene>
    <name evidence="2" type="ORF">SAMN05660772_01700</name>
</gene>
<dbReference type="STRING" id="1122938.SAMN05660772_01700"/>
<evidence type="ECO:0000313" key="2">
    <source>
        <dbReference type="EMBL" id="SMB80797.1"/>
    </source>
</evidence>
<dbReference type="InterPro" id="IPR046348">
    <property type="entry name" value="SIS_dom_sf"/>
</dbReference>
<proteinExistence type="predicted"/>
<dbReference type="CDD" id="cd05006">
    <property type="entry name" value="SIS_GmhA"/>
    <property type="match status" value="1"/>
</dbReference>
<dbReference type="PANTHER" id="PTHR30390:SF6">
    <property type="entry name" value="DNAA INITIATOR-ASSOCIATING PROTEIN DIAA"/>
    <property type="match status" value="1"/>
</dbReference>
<dbReference type="EMBL" id="FWWV01000004">
    <property type="protein sequence ID" value="SMB80797.1"/>
    <property type="molecule type" value="Genomic_DNA"/>
</dbReference>
<keyword evidence="3" id="KW-1185">Reference proteome</keyword>
<dbReference type="InterPro" id="IPR050099">
    <property type="entry name" value="SIS_GmhA/DiaA_subfam"/>
</dbReference>
<feature type="domain" description="SIS" evidence="1">
    <location>
        <begin position="39"/>
        <end position="198"/>
    </location>
</feature>
<dbReference type="GO" id="GO:1901135">
    <property type="term" value="P:carbohydrate derivative metabolic process"/>
    <property type="evidence" value="ECO:0007669"/>
    <property type="project" value="InterPro"/>
</dbReference>
<dbReference type="Pfam" id="PF13580">
    <property type="entry name" value="SIS_2"/>
    <property type="match status" value="1"/>
</dbReference>
<sequence length="198" mass="21632">MSDNTLLDKVKNAFTESIQTQISATESLSDTIVQASEMLVDCLLSGHKIIVCGNGRSNANAQFLVTNLLHRYHLDRPSLPALLIGLDGALGASIIADNNPSQIFIRQFECVAQQGDILILLSPQGREEALLSLIHAANSKELAVITLTGRQNDHIRGALGEDDLDISIPAQKEARIIENHLLVINILCDLIEHRLFSH</sequence>